<dbReference type="EMBL" id="CAVMJV010000008">
    <property type="protein sequence ID" value="CAK5036250.1"/>
    <property type="molecule type" value="Genomic_DNA"/>
</dbReference>
<comment type="caution">
    <text evidence="1">The sequence shown here is derived from an EMBL/GenBank/DDBJ whole genome shotgun (WGS) entry which is preliminary data.</text>
</comment>
<proteinExistence type="predicted"/>
<name>A0ACB0Y9C5_MELEN</name>
<sequence length="151" mass="16235">MLFQKFFWIFILFLLILNYAEGGGGEKEKEGKAKKIGDEKIGDEKQEGKVVEVVEEGNVKEKEGLLPPKTHVAVLDEASKPPNTSETGMSSKMASTAQASGGAPKTYASALLSQQPAKPSSKSPGTVQSSRMTSLKSTLSKLLFLFSINLI</sequence>
<dbReference type="Proteomes" id="UP001497535">
    <property type="component" value="Unassembled WGS sequence"/>
</dbReference>
<accession>A0ACB0Y9C5</accession>
<keyword evidence="2" id="KW-1185">Reference proteome</keyword>
<evidence type="ECO:0000313" key="2">
    <source>
        <dbReference type="Proteomes" id="UP001497535"/>
    </source>
</evidence>
<gene>
    <name evidence="1" type="ORF">MENTE1834_LOCUS8973</name>
</gene>
<protein>
    <submittedName>
        <fullName evidence="1">Uncharacterized protein</fullName>
    </submittedName>
</protein>
<evidence type="ECO:0000313" key="1">
    <source>
        <dbReference type="EMBL" id="CAK5036250.1"/>
    </source>
</evidence>
<reference evidence="1" key="1">
    <citation type="submission" date="2023-11" db="EMBL/GenBank/DDBJ databases">
        <authorList>
            <person name="Poullet M."/>
        </authorList>
    </citation>
    <scope>NUCLEOTIDE SEQUENCE</scope>
    <source>
        <strain evidence="1">E1834</strain>
    </source>
</reference>
<organism evidence="1 2">
    <name type="scientific">Meloidogyne enterolobii</name>
    <name type="common">Root-knot nematode worm</name>
    <name type="synonym">Meloidogyne mayaguensis</name>
    <dbReference type="NCBI Taxonomy" id="390850"/>
    <lineage>
        <taxon>Eukaryota</taxon>
        <taxon>Metazoa</taxon>
        <taxon>Ecdysozoa</taxon>
        <taxon>Nematoda</taxon>
        <taxon>Chromadorea</taxon>
        <taxon>Rhabditida</taxon>
        <taxon>Tylenchina</taxon>
        <taxon>Tylenchomorpha</taxon>
        <taxon>Tylenchoidea</taxon>
        <taxon>Meloidogynidae</taxon>
        <taxon>Meloidogyninae</taxon>
        <taxon>Meloidogyne</taxon>
    </lineage>
</organism>